<keyword evidence="1" id="KW-0732">Signal</keyword>
<organism evidence="2 3">
    <name type="scientific">Pengzhenrongella sicca</name>
    <dbReference type="NCBI Taxonomy" id="2819238"/>
    <lineage>
        <taxon>Bacteria</taxon>
        <taxon>Bacillati</taxon>
        <taxon>Actinomycetota</taxon>
        <taxon>Actinomycetes</taxon>
        <taxon>Micrococcales</taxon>
        <taxon>Pengzhenrongella</taxon>
    </lineage>
</organism>
<dbReference type="RefSeq" id="WP_227425570.1">
    <property type="nucleotide sequence ID" value="NZ_CP071868.1"/>
</dbReference>
<proteinExistence type="predicted"/>
<evidence type="ECO:0000313" key="2">
    <source>
        <dbReference type="EMBL" id="QTE31188.1"/>
    </source>
</evidence>
<dbReference type="AlphaFoldDB" id="A0A8A4ZNQ9"/>
<dbReference type="Pfam" id="PF01547">
    <property type="entry name" value="SBP_bac_1"/>
    <property type="match status" value="1"/>
</dbReference>
<name>A0A8A4ZNQ9_9MICO</name>
<keyword evidence="3" id="KW-1185">Reference proteome</keyword>
<dbReference type="PANTHER" id="PTHR43649:SF14">
    <property type="entry name" value="BLR3389 PROTEIN"/>
    <property type="match status" value="1"/>
</dbReference>
<accession>A0A8A4ZNQ9</accession>
<dbReference type="EMBL" id="CP071868">
    <property type="protein sequence ID" value="QTE31188.1"/>
    <property type="molecule type" value="Genomic_DNA"/>
</dbReference>
<dbReference type="KEGG" id="psic:J4E96_09845"/>
<dbReference type="PROSITE" id="PS51257">
    <property type="entry name" value="PROKAR_LIPOPROTEIN"/>
    <property type="match status" value="1"/>
</dbReference>
<reference evidence="2" key="1">
    <citation type="submission" date="2021-03" db="EMBL/GenBank/DDBJ databases">
        <title>Pengzhenrongella sicca gen. nov., sp. nov., a new member of suborder Micrococcineae isolated from High-Arctic tundra soil.</title>
        <authorList>
            <person name="Peng F."/>
        </authorList>
    </citation>
    <scope>NUCLEOTIDE SEQUENCE</scope>
    <source>
        <strain evidence="2">LRZ-2</strain>
    </source>
</reference>
<dbReference type="Proteomes" id="UP000663937">
    <property type="component" value="Chromosome"/>
</dbReference>
<gene>
    <name evidence="2" type="ORF">J4E96_09845</name>
</gene>
<feature type="chain" id="PRO_5039708130" evidence="1">
    <location>
        <begin position="31"/>
        <end position="460"/>
    </location>
</feature>
<evidence type="ECO:0000313" key="3">
    <source>
        <dbReference type="Proteomes" id="UP000663937"/>
    </source>
</evidence>
<dbReference type="InterPro" id="IPR050490">
    <property type="entry name" value="Bact_solute-bd_prot1"/>
</dbReference>
<protein>
    <submittedName>
        <fullName evidence="2">Extracellular solute-binding protein</fullName>
    </submittedName>
</protein>
<dbReference type="Gene3D" id="3.40.190.10">
    <property type="entry name" value="Periplasmic binding protein-like II"/>
    <property type="match status" value="3"/>
</dbReference>
<dbReference type="PANTHER" id="PTHR43649">
    <property type="entry name" value="ARABINOSE-BINDING PROTEIN-RELATED"/>
    <property type="match status" value="1"/>
</dbReference>
<dbReference type="InterPro" id="IPR006059">
    <property type="entry name" value="SBP"/>
</dbReference>
<dbReference type="SUPFAM" id="SSF53850">
    <property type="entry name" value="Periplasmic binding protein-like II"/>
    <property type="match status" value="1"/>
</dbReference>
<sequence length="460" mass="49867">MSRTTNTWRRKATGLTAGMAVAAMALTACSGGDSGGDAAETTTTVSQADIDEAMTTPTKLTFWTWVPDIENQVQLFMDEYPAIEVEVVNVGQGADHYKKLRSALQAGKGAPDVAQLEFQHVQSFALGDNLLDLTPYIPADTGEDYVDWVWQQVQSTDGSKVWSIPQDAGPLGQLYREDILTAHGIEVPTTWDDFAVAAKTLHEADPNVYLTNMPGNDMGQFAGMLWQAGARPFGWDGDQEVTIDVTSDEATKVAQYWQDLIQADLVSVDPDFTDGWYQGLANGKYASWAPAAAWGPVFLQGTAANTSGLWRAANVPQWDASGDPVSANWGGSSDAVLASSENPIAAAQLALWINHDPVSTLKFANEQFLFPTTTDTLANPEFTDLEPEFYGGQQVNKLFAEISETVPQDFGWLPFMDYAYSAGQETVGKAIADKGDIVAALQAWQDDLVSYAEQQGFTVK</sequence>
<feature type="signal peptide" evidence="1">
    <location>
        <begin position="1"/>
        <end position="30"/>
    </location>
</feature>
<evidence type="ECO:0000256" key="1">
    <source>
        <dbReference type="SAM" id="SignalP"/>
    </source>
</evidence>